<proteinExistence type="predicted"/>
<name>A0A7R8CFC3_LEPSM</name>
<evidence type="ECO:0000313" key="1">
    <source>
        <dbReference type="EMBL" id="CAF2799569.1"/>
    </source>
</evidence>
<sequence>MTSSGGSNPAPTTNTTTRPTINIINLESTLSNEQTLEAFRTFLRSADGKTKFSSEVKGRFERILDLVLFCRKLFDIHKDSDKELREAMINMNRLFFDCEFSKRVAVPGQSSLRTFKTHCWEMDFRTSTIQPNISLVRPIFEDIYRKLQSKHDYWKRTYRPATTLRAVLCNIL</sequence>
<accession>A0A7R8CFC3</accession>
<dbReference type="EMBL" id="HG994589">
    <property type="protein sequence ID" value="CAF2799569.1"/>
    <property type="molecule type" value="Genomic_DNA"/>
</dbReference>
<dbReference type="Proteomes" id="UP000675881">
    <property type="component" value="Chromosome 10"/>
</dbReference>
<protein>
    <submittedName>
        <fullName evidence="1">(salmon louse) hypothetical protein</fullName>
    </submittedName>
</protein>
<reference evidence="1" key="1">
    <citation type="submission" date="2021-02" db="EMBL/GenBank/DDBJ databases">
        <authorList>
            <person name="Bekaert M."/>
        </authorList>
    </citation>
    <scope>NUCLEOTIDE SEQUENCE</scope>
    <source>
        <strain evidence="1">IoA-00</strain>
    </source>
</reference>
<dbReference type="AlphaFoldDB" id="A0A7R8CFC3"/>
<keyword evidence="2" id="KW-1185">Reference proteome</keyword>
<organism evidence="1 2">
    <name type="scientific">Lepeophtheirus salmonis</name>
    <name type="common">Salmon louse</name>
    <name type="synonym">Caligus salmonis</name>
    <dbReference type="NCBI Taxonomy" id="72036"/>
    <lineage>
        <taxon>Eukaryota</taxon>
        <taxon>Metazoa</taxon>
        <taxon>Ecdysozoa</taxon>
        <taxon>Arthropoda</taxon>
        <taxon>Crustacea</taxon>
        <taxon>Multicrustacea</taxon>
        <taxon>Hexanauplia</taxon>
        <taxon>Copepoda</taxon>
        <taxon>Siphonostomatoida</taxon>
        <taxon>Caligidae</taxon>
        <taxon>Lepeophtheirus</taxon>
    </lineage>
</organism>
<evidence type="ECO:0000313" key="2">
    <source>
        <dbReference type="Proteomes" id="UP000675881"/>
    </source>
</evidence>
<gene>
    <name evidence="1" type="ORF">LSAA_2437</name>
</gene>